<dbReference type="KEGG" id="ccj:UL81_06085"/>
<dbReference type="GO" id="GO:0106430">
    <property type="term" value="F:dihydroorotate dehydrogenase (quinone) activity"/>
    <property type="evidence" value="ECO:0007669"/>
    <property type="project" value="UniProtKB-EC"/>
</dbReference>
<feature type="binding site" evidence="13">
    <location>
        <begin position="127"/>
        <end position="131"/>
    </location>
    <ligand>
        <name>substrate</name>
    </ligand>
</feature>
<evidence type="ECO:0000256" key="9">
    <source>
        <dbReference type="ARBA" id="ARBA00022975"/>
    </source>
</evidence>
<dbReference type="Gene3D" id="3.20.20.70">
    <property type="entry name" value="Aldolase class I"/>
    <property type="match status" value="1"/>
</dbReference>
<evidence type="ECO:0000256" key="11">
    <source>
        <dbReference type="ARBA" id="ARBA00023136"/>
    </source>
</evidence>
<dbReference type="NCBIfam" id="NF003652">
    <property type="entry name" value="PRK05286.2-5"/>
    <property type="match status" value="1"/>
</dbReference>
<keyword evidence="7 13" id="KW-0285">Flavoprotein</keyword>
<keyword evidence="9 13" id="KW-0665">Pyrimidine biosynthesis</keyword>
<dbReference type="NCBIfam" id="NF003648">
    <property type="entry name" value="PRK05286.2-1"/>
    <property type="match status" value="1"/>
</dbReference>
<name>A0A0F6TAN3_9CORY</name>
<evidence type="ECO:0000313" key="16">
    <source>
        <dbReference type="Proteomes" id="UP000033566"/>
    </source>
</evidence>
<dbReference type="OrthoDB" id="9802377at2"/>
<keyword evidence="10 13" id="KW-0560">Oxidoreductase</keyword>
<comment type="subcellular location">
    <subcellularLocation>
        <location evidence="2 13">Cell membrane</location>
        <topology evidence="2 13">Peripheral membrane protein</topology>
    </subcellularLocation>
</comment>
<feature type="binding site" evidence="13">
    <location>
        <position position="224"/>
    </location>
    <ligand>
        <name>FMN</name>
        <dbReference type="ChEBI" id="CHEBI:58210"/>
    </ligand>
</feature>
<evidence type="ECO:0000256" key="8">
    <source>
        <dbReference type="ARBA" id="ARBA00022643"/>
    </source>
</evidence>
<evidence type="ECO:0000256" key="5">
    <source>
        <dbReference type="ARBA" id="ARBA00011245"/>
    </source>
</evidence>
<keyword evidence="8 13" id="KW-0288">FMN</keyword>
<dbReference type="NCBIfam" id="TIGR01036">
    <property type="entry name" value="pyrD_sub2"/>
    <property type="match status" value="1"/>
</dbReference>
<evidence type="ECO:0000256" key="3">
    <source>
        <dbReference type="ARBA" id="ARBA00005161"/>
    </source>
</evidence>
<dbReference type="HOGENOM" id="CLU_013640_2_0_11"/>
<comment type="catalytic activity">
    <reaction evidence="12 13">
        <text>(S)-dihydroorotate + a quinone = orotate + a quinol</text>
        <dbReference type="Rhea" id="RHEA:30187"/>
        <dbReference type="ChEBI" id="CHEBI:24646"/>
        <dbReference type="ChEBI" id="CHEBI:30839"/>
        <dbReference type="ChEBI" id="CHEBI:30864"/>
        <dbReference type="ChEBI" id="CHEBI:132124"/>
        <dbReference type="EC" id="1.3.5.2"/>
    </reaction>
</comment>
<comment type="function">
    <text evidence="1 13">Catalyzes the conversion of dihydroorotate to orotate with quinone as electron acceptor.</text>
</comment>
<dbReference type="Proteomes" id="UP000033566">
    <property type="component" value="Chromosome"/>
</dbReference>
<comment type="similarity">
    <text evidence="4 13">Belongs to the dihydroorotate dehydrogenase family. Type 2 subfamily.</text>
</comment>
<evidence type="ECO:0000313" key="15">
    <source>
        <dbReference type="EMBL" id="AKE39181.1"/>
    </source>
</evidence>
<dbReference type="PROSITE" id="PS00911">
    <property type="entry name" value="DHODEHASE_1"/>
    <property type="match status" value="1"/>
</dbReference>
<keyword evidence="16" id="KW-1185">Reference proteome</keyword>
<dbReference type="UniPathway" id="UPA00070">
    <property type="reaction ID" value="UER00946"/>
</dbReference>
<dbReference type="GO" id="GO:0044205">
    <property type="term" value="P:'de novo' UMP biosynthetic process"/>
    <property type="evidence" value="ECO:0007669"/>
    <property type="project" value="UniProtKB-UniRule"/>
</dbReference>
<feature type="binding site" evidence="13">
    <location>
        <begin position="328"/>
        <end position="329"/>
    </location>
    <ligand>
        <name>FMN</name>
        <dbReference type="ChEBI" id="CHEBI:58210"/>
    </ligand>
</feature>
<evidence type="ECO:0000256" key="6">
    <source>
        <dbReference type="ARBA" id="ARBA00022475"/>
    </source>
</evidence>
<dbReference type="InterPro" id="IPR013785">
    <property type="entry name" value="Aldolase_TIM"/>
</dbReference>
<evidence type="ECO:0000256" key="1">
    <source>
        <dbReference type="ARBA" id="ARBA00003125"/>
    </source>
</evidence>
<feature type="binding site" evidence="13">
    <location>
        <begin position="78"/>
        <end position="82"/>
    </location>
    <ligand>
        <name>FMN</name>
        <dbReference type="ChEBI" id="CHEBI:58210"/>
    </ligand>
</feature>
<dbReference type="GO" id="GO:0005737">
    <property type="term" value="C:cytoplasm"/>
    <property type="evidence" value="ECO:0007669"/>
    <property type="project" value="InterPro"/>
</dbReference>
<keyword evidence="11 13" id="KW-0472">Membrane</keyword>
<dbReference type="PATRIC" id="fig|161896.4.peg.1194"/>
<sequence>MKKTLGMQVRDKAYQLALKGMFRMDPEQIHVVMNRAIGLLHSAGPLNRALNRVWPVNDPVLHQEVFGVSFPRPLGLAAGFDKNAAAADAWGPIGFGYAELGTVTAEGQPGNPTPRLFRLKADKAILNRMGFNNEGALNAAENLRKRRYHDPIGINIGKTKVTPAEKAIDDYRRSASVLGELADYLVVNVSSPNTPGLRDLQAVESLRPILSAVQECTTRPVLVKIAPDLSDDDVDAVADLALELNLAGIVATNTTISRENLQTPANEVEAMGAGGVSGPPVAARSLEVLRRLHDRVGDQLVIISVGGISTPEQAWERITSGASLLQGYTGLIYGGPDWIQHIHQGIAAQVRAHGLGNISQAVGSGLEWKKL</sequence>
<dbReference type="InterPro" id="IPR001295">
    <property type="entry name" value="Dihydroorotate_DH_CS"/>
</dbReference>
<dbReference type="Pfam" id="PF01180">
    <property type="entry name" value="DHO_dh"/>
    <property type="match status" value="1"/>
</dbReference>
<feature type="binding site" evidence="13">
    <location>
        <position position="188"/>
    </location>
    <ligand>
        <name>substrate</name>
    </ligand>
</feature>
<dbReference type="GO" id="GO:0005886">
    <property type="term" value="C:plasma membrane"/>
    <property type="evidence" value="ECO:0007669"/>
    <property type="project" value="UniProtKB-SubCell"/>
</dbReference>
<accession>A0A0F6TAN3</accession>
<feature type="binding site" evidence="13">
    <location>
        <position position="278"/>
    </location>
    <ligand>
        <name>FMN</name>
        <dbReference type="ChEBI" id="CHEBI:58210"/>
    </ligand>
</feature>
<dbReference type="SUPFAM" id="SSF51395">
    <property type="entry name" value="FMN-linked oxidoreductases"/>
    <property type="match status" value="1"/>
</dbReference>
<feature type="domain" description="Dihydroorotate dehydrogenase catalytic" evidence="14">
    <location>
        <begin position="61"/>
        <end position="348"/>
    </location>
</feature>
<dbReference type="PANTHER" id="PTHR48109">
    <property type="entry name" value="DIHYDROOROTATE DEHYDROGENASE (QUINONE), MITOCHONDRIAL-RELATED"/>
    <property type="match status" value="1"/>
</dbReference>
<dbReference type="EMBL" id="CP011311">
    <property type="protein sequence ID" value="AKE39181.1"/>
    <property type="molecule type" value="Genomic_DNA"/>
</dbReference>
<keyword evidence="6 13" id="KW-1003">Cell membrane</keyword>
<dbReference type="CDD" id="cd04738">
    <property type="entry name" value="DHOD_2_like"/>
    <property type="match status" value="1"/>
</dbReference>
<dbReference type="InterPro" id="IPR050074">
    <property type="entry name" value="DHO_dehydrogenase"/>
</dbReference>
<comment type="cofactor">
    <cofactor evidence="13">
        <name>FMN</name>
        <dbReference type="ChEBI" id="CHEBI:58210"/>
    </cofactor>
    <text evidence="13">Binds 1 FMN per subunit.</text>
</comment>
<evidence type="ECO:0000256" key="4">
    <source>
        <dbReference type="ARBA" id="ARBA00005359"/>
    </source>
</evidence>
<comment type="pathway">
    <text evidence="3 13">Pyrimidine metabolism; UMP biosynthesis via de novo pathway; orotate from (S)-dihydroorotate (quinone route): step 1/1.</text>
</comment>
<proteinExistence type="inferred from homology"/>
<evidence type="ECO:0000256" key="2">
    <source>
        <dbReference type="ARBA" id="ARBA00004202"/>
    </source>
</evidence>
<dbReference type="RefSeq" id="WP_035104652.1">
    <property type="nucleotide sequence ID" value="NZ_CP011311.1"/>
</dbReference>
<gene>
    <name evidence="13 15" type="primary">pyrD</name>
    <name evidence="15" type="ORF">UL81_06085</name>
</gene>
<feature type="binding site" evidence="13">
    <location>
        <position position="155"/>
    </location>
    <ligand>
        <name>FMN</name>
        <dbReference type="ChEBI" id="CHEBI:58210"/>
    </ligand>
</feature>
<feature type="binding site" evidence="13">
    <location>
        <position position="252"/>
    </location>
    <ligand>
        <name>FMN</name>
        <dbReference type="ChEBI" id="CHEBI:58210"/>
    </ligand>
</feature>
<comment type="subunit">
    <text evidence="5 13">Monomer.</text>
</comment>
<evidence type="ECO:0000256" key="10">
    <source>
        <dbReference type="ARBA" id="ARBA00023002"/>
    </source>
</evidence>
<dbReference type="InterPro" id="IPR005719">
    <property type="entry name" value="Dihydroorotate_DH_2"/>
</dbReference>
<feature type="binding site" evidence="13">
    <location>
        <position position="102"/>
    </location>
    <ligand>
        <name>FMN</name>
        <dbReference type="ChEBI" id="CHEBI:58210"/>
    </ligand>
</feature>
<protein>
    <recommendedName>
        <fullName evidence="13">Dihydroorotate dehydrogenase (quinone)</fullName>
        <ecNumber evidence="13">1.3.5.2</ecNumber>
    </recommendedName>
    <alternativeName>
        <fullName evidence="13">DHOdehase</fullName>
        <shortName evidence="13">DHOD</shortName>
        <shortName evidence="13">DHODase</shortName>
    </alternativeName>
    <alternativeName>
        <fullName evidence="13">Dihydroorotate oxidase</fullName>
    </alternativeName>
</protein>
<feature type="binding site" evidence="13">
    <location>
        <position position="307"/>
    </location>
    <ligand>
        <name>FMN</name>
        <dbReference type="ChEBI" id="CHEBI:58210"/>
    </ligand>
</feature>
<evidence type="ECO:0000256" key="7">
    <source>
        <dbReference type="ARBA" id="ARBA00022630"/>
    </source>
</evidence>
<evidence type="ECO:0000256" key="12">
    <source>
        <dbReference type="ARBA" id="ARBA00048639"/>
    </source>
</evidence>
<organism evidence="15 16">
    <name type="scientific">Corynebacterium camporealensis</name>
    <dbReference type="NCBI Taxonomy" id="161896"/>
    <lineage>
        <taxon>Bacteria</taxon>
        <taxon>Bacillati</taxon>
        <taxon>Actinomycetota</taxon>
        <taxon>Actinomycetes</taxon>
        <taxon>Mycobacteriales</taxon>
        <taxon>Corynebacteriaceae</taxon>
        <taxon>Corynebacterium</taxon>
    </lineage>
</organism>
<dbReference type="PANTHER" id="PTHR48109:SF4">
    <property type="entry name" value="DIHYDROOROTATE DEHYDROGENASE (QUINONE), MITOCHONDRIAL"/>
    <property type="match status" value="1"/>
</dbReference>
<feature type="active site" description="Nucleophile" evidence="13">
    <location>
        <position position="191"/>
    </location>
</feature>
<feature type="binding site" evidence="13">
    <location>
        <begin position="253"/>
        <end position="254"/>
    </location>
    <ligand>
        <name>substrate</name>
    </ligand>
</feature>
<evidence type="ECO:0000259" key="14">
    <source>
        <dbReference type="Pfam" id="PF01180"/>
    </source>
</evidence>
<dbReference type="InterPro" id="IPR005720">
    <property type="entry name" value="Dihydroorotate_DH_cat"/>
</dbReference>
<dbReference type="EC" id="1.3.5.2" evidence="13"/>
<evidence type="ECO:0000256" key="13">
    <source>
        <dbReference type="HAMAP-Rule" id="MF_00225"/>
    </source>
</evidence>
<feature type="binding site" evidence="13">
    <location>
        <position position="82"/>
    </location>
    <ligand>
        <name>substrate</name>
    </ligand>
</feature>
<feature type="binding site" evidence="13">
    <location>
        <position position="193"/>
    </location>
    <ligand>
        <name>substrate</name>
    </ligand>
</feature>
<dbReference type="GO" id="GO:0006207">
    <property type="term" value="P:'de novo' pyrimidine nucleobase biosynthetic process"/>
    <property type="evidence" value="ECO:0007669"/>
    <property type="project" value="UniProtKB-UniRule"/>
</dbReference>
<dbReference type="PROSITE" id="PS00912">
    <property type="entry name" value="DHODEHASE_2"/>
    <property type="match status" value="1"/>
</dbReference>
<feature type="binding site" evidence="13">
    <location>
        <position position="188"/>
    </location>
    <ligand>
        <name>FMN</name>
        <dbReference type="ChEBI" id="CHEBI:58210"/>
    </ligand>
</feature>
<dbReference type="FunFam" id="3.20.20.70:FF:000123">
    <property type="entry name" value="Dihydroorotate dehydrogenase (quinone)"/>
    <property type="match status" value="1"/>
</dbReference>
<reference evidence="15 16" key="1">
    <citation type="journal article" date="2015" name="Genome Announc.">
        <title>Complete Genome Sequence of Corynebacterium camporealensis DSM 44610, Isolated from the Milk of a Manchega Sheep with Subclinical Mastitis.</title>
        <authorList>
            <person name="Ruckert C."/>
            <person name="Albersmeier A."/>
            <person name="Winkler A."/>
            <person name="Tauch A."/>
        </authorList>
    </citation>
    <scope>NUCLEOTIDE SEQUENCE [LARGE SCALE GENOMIC DNA]</scope>
    <source>
        <strain evidence="15 16">DSM 44610</strain>
    </source>
</reference>
<dbReference type="AlphaFoldDB" id="A0A0F6TAN3"/>
<dbReference type="HAMAP" id="MF_00225">
    <property type="entry name" value="DHO_dh_type2"/>
    <property type="match status" value="1"/>
</dbReference>